<evidence type="ECO:0000313" key="2">
    <source>
        <dbReference type="EMBL" id="XAO74079.1"/>
    </source>
</evidence>
<feature type="transmembrane region" description="Helical" evidence="1">
    <location>
        <begin position="134"/>
        <end position="159"/>
    </location>
</feature>
<protein>
    <submittedName>
        <fullName evidence="2">YIP1 family protein</fullName>
    </submittedName>
</protein>
<organism evidence="2 3">
    <name type="scientific">Chryseobacterium endophyticum</name>
    <dbReference type="NCBI Taxonomy" id="1854762"/>
    <lineage>
        <taxon>Bacteria</taxon>
        <taxon>Pseudomonadati</taxon>
        <taxon>Bacteroidota</taxon>
        <taxon>Flavobacteriia</taxon>
        <taxon>Flavobacteriales</taxon>
        <taxon>Weeksellaceae</taxon>
        <taxon>Chryseobacterium group</taxon>
        <taxon>Chryseobacterium</taxon>
    </lineage>
</organism>
<evidence type="ECO:0000256" key="1">
    <source>
        <dbReference type="SAM" id="Phobius"/>
    </source>
</evidence>
<gene>
    <name evidence="2" type="ORF">AAFP95_20810</name>
</gene>
<name>A0AAU6WNQ1_9FLAO</name>
<dbReference type="RefSeq" id="WP_294240564.1">
    <property type="nucleotide sequence ID" value="NZ_CP154834.1"/>
</dbReference>
<dbReference type="EMBL" id="CP154834">
    <property type="protein sequence ID" value="XAO74079.1"/>
    <property type="molecule type" value="Genomic_DNA"/>
</dbReference>
<keyword evidence="1" id="KW-0812">Transmembrane</keyword>
<feature type="transmembrane region" description="Helical" evidence="1">
    <location>
        <begin position="18"/>
        <end position="40"/>
    </location>
</feature>
<proteinExistence type="predicted"/>
<keyword evidence="1" id="KW-0472">Membrane</keyword>
<feature type="transmembrane region" description="Helical" evidence="1">
    <location>
        <begin position="171"/>
        <end position="189"/>
    </location>
</feature>
<sequence length="191" mass="20984">MNWKLIFNPFGIYSEKQLLVAGILITLAGSLLGAALNISFDGVLDIHQNETDFVTSLKENSINVASMFTVLFITGKLINGKTRAVDILNTSTVARFSMYIGGVITAMPLLTRIGCEIIKHQDDLQHLNINPLDLALLFAISMLLLTITAYYIVLLVNGFKTSTNAKKWQHFVAFAVALIIAEIVSKLLISL</sequence>
<reference evidence="2 3" key="1">
    <citation type="submission" date="2024-04" db="EMBL/GenBank/DDBJ databases">
        <title>Genome sequencing and assembly of rice foliar adapted Chryseobacterium endophyticum OsEnb-ALM-A6.</title>
        <authorList>
            <person name="Kumar S."/>
            <person name="Javed M."/>
            <person name="Chouhan V."/>
            <person name="Charishma K."/>
            <person name="Patel A."/>
            <person name="Kumar M."/>
            <person name="Sahu K.P."/>
            <person name="Kumar A."/>
        </authorList>
    </citation>
    <scope>NUCLEOTIDE SEQUENCE [LARGE SCALE GENOMIC DNA]</scope>
    <source>
        <strain evidence="2 3">OsEnb-ALM-A6</strain>
    </source>
</reference>
<keyword evidence="3" id="KW-1185">Reference proteome</keyword>
<feature type="transmembrane region" description="Helical" evidence="1">
    <location>
        <begin position="92"/>
        <end position="114"/>
    </location>
</feature>
<keyword evidence="1" id="KW-1133">Transmembrane helix</keyword>
<accession>A0AAU6WNQ1</accession>
<dbReference type="Proteomes" id="UP001463665">
    <property type="component" value="Chromosome"/>
</dbReference>
<feature type="transmembrane region" description="Helical" evidence="1">
    <location>
        <begin position="60"/>
        <end position="80"/>
    </location>
</feature>
<dbReference type="AlphaFoldDB" id="A0AAU6WNQ1"/>
<evidence type="ECO:0000313" key="3">
    <source>
        <dbReference type="Proteomes" id="UP001463665"/>
    </source>
</evidence>